<dbReference type="PANTHER" id="PTHR40055:SF1">
    <property type="entry name" value="TRANSCRIPTIONAL REGULATOR YGIV-RELATED"/>
    <property type="match status" value="1"/>
</dbReference>
<dbReference type="Pfam" id="PF06445">
    <property type="entry name" value="GyrI-like"/>
    <property type="match status" value="1"/>
</dbReference>
<feature type="region of interest" description="Disordered" evidence="4">
    <location>
        <begin position="1"/>
        <end position="61"/>
    </location>
</feature>
<feature type="domain" description="HTH araC/xylS-type" evidence="5">
    <location>
        <begin position="69"/>
        <end position="186"/>
    </location>
</feature>
<dbReference type="Gene3D" id="1.10.10.60">
    <property type="entry name" value="Homeodomain-like"/>
    <property type="match status" value="2"/>
</dbReference>
<accession>A0A7J0BXS8</accession>
<feature type="compositionally biased region" description="Pro residues" evidence="4">
    <location>
        <begin position="38"/>
        <end position="53"/>
    </location>
</feature>
<dbReference type="GO" id="GO:0003700">
    <property type="term" value="F:DNA-binding transcription factor activity"/>
    <property type="evidence" value="ECO:0007669"/>
    <property type="project" value="InterPro"/>
</dbReference>
<dbReference type="SUPFAM" id="SSF55136">
    <property type="entry name" value="Probable bacterial effector-binding domain"/>
    <property type="match status" value="1"/>
</dbReference>
<dbReference type="PROSITE" id="PS00041">
    <property type="entry name" value="HTH_ARAC_FAMILY_1"/>
    <property type="match status" value="1"/>
</dbReference>
<name>A0A7J0BXS8_9BACT</name>
<dbReference type="InterPro" id="IPR009057">
    <property type="entry name" value="Homeodomain-like_sf"/>
</dbReference>
<dbReference type="InterPro" id="IPR018062">
    <property type="entry name" value="HTH_AraC-typ_CS"/>
</dbReference>
<keyword evidence="2" id="KW-0238">DNA-binding</keyword>
<dbReference type="Gene3D" id="3.20.80.10">
    <property type="entry name" value="Regulatory factor, effector binding domain"/>
    <property type="match status" value="1"/>
</dbReference>
<comment type="caution">
    <text evidence="6">The sequence shown here is derived from an EMBL/GenBank/DDBJ whole genome shotgun (WGS) entry which is preliminary data.</text>
</comment>
<dbReference type="Proteomes" id="UP000503820">
    <property type="component" value="Unassembled WGS sequence"/>
</dbReference>
<dbReference type="Pfam" id="PF12833">
    <property type="entry name" value="HTH_18"/>
    <property type="match status" value="1"/>
</dbReference>
<keyword evidence="3" id="KW-0804">Transcription</keyword>
<dbReference type="SMART" id="SM00342">
    <property type="entry name" value="HTH_ARAC"/>
    <property type="match status" value="1"/>
</dbReference>
<dbReference type="AlphaFoldDB" id="A0A7J0BXS8"/>
<dbReference type="InterPro" id="IPR020449">
    <property type="entry name" value="Tscrpt_reg_AraC-type_HTH"/>
</dbReference>
<feature type="compositionally biased region" description="Polar residues" evidence="4">
    <location>
        <begin position="1"/>
        <end position="18"/>
    </location>
</feature>
<dbReference type="GO" id="GO:0043565">
    <property type="term" value="F:sequence-specific DNA binding"/>
    <property type="evidence" value="ECO:0007669"/>
    <property type="project" value="InterPro"/>
</dbReference>
<evidence type="ECO:0000256" key="2">
    <source>
        <dbReference type="ARBA" id="ARBA00023125"/>
    </source>
</evidence>
<protein>
    <recommendedName>
        <fullName evidence="5">HTH araC/xylS-type domain-containing protein</fullName>
    </recommendedName>
</protein>
<feature type="region of interest" description="Disordered" evidence="4">
    <location>
        <begin position="80"/>
        <end position="99"/>
    </location>
</feature>
<evidence type="ECO:0000313" key="6">
    <source>
        <dbReference type="EMBL" id="GFM38498.1"/>
    </source>
</evidence>
<dbReference type="PRINTS" id="PR00032">
    <property type="entry name" value="HTHARAC"/>
</dbReference>
<dbReference type="InterPro" id="IPR011256">
    <property type="entry name" value="Reg_factor_effector_dom_sf"/>
</dbReference>
<keyword evidence="7" id="KW-1185">Reference proteome</keyword>
<dbReference type="PANTHER" id="PTHR40055">
    <property type="entry name" value="TRANSCRIPTIONAL REGULATOR YGIV-RELATED"/>
    <property type="match status" value="1"/>
</dbReference>
<keyword evidence="1" id="KW-0805">Transcription regulation</keyword>
<dbReference type="PROSITE" id="PS01124">
    <property type="entry name" value="HTH_ARAC_FAMILY_2"/>
    <property type="match status" value="1"/>
</dbReference>
<sequence>MQQHMNNLNMADARTTQSGEDDSLRDDNPPQDRTAPVQPVPALPSLPPSPPVHGPAHRQAGNSYRQRILRVLLYMEENIGRHDTSPSSGRNGERPGAQADPLSLENLASVAHLSPFHFHRVFTGMVGESVKAYLRRLRLERASTMLAFTDRAILDVALEAGYESQEAFTRAFRTRFGASPAQYRRSGCRLTPANPYFKEIFMPANTEFNPQALGLDVEIRKLPAQRVAAVRHVGPYSQCESAWNTLCGWAAPKGLLGPGVLFLGICHDDPTVTDPDKIRYDACIAVSDTDTVEGPATALTLRGGDYVVAVHKGPYENLYKSYAAICGQWIPLSGREMAMEPSIEVYLNDCKTTPPGELRTEIRIPLVPAA</sequence>
<organism evidence="6 7">
    <name type="scientific">Desulfovibrio psychrotolerans</name>
    <dbReference type="NCBI Taxonomy" id="415242"/>
    <lineage>
        <taxon>Bacteria</taxon>
        <taxon>Pseudomonadati</taxon>
        <taxon>Thermodesulfobacteriota</taxon>
        <taxon>Desulfovibrionia</taxon>
        <taxon>Desulfovibrionales</taxon>
        <taxon>Desulfovibrionaceae</taxon>
        <taxon>Desulfovibrio</taxon>
    </lineage>
</organism>
<dbReference type="SUPFAM" id="SSF46689">
    <property type="entry name" value="Homeodomain-like"/>
    <property type="match status" value="2"/>
</dbReference>
<gene>
    <name evidence="6" type="ORF">DSM19430T_31820</name>
</gene>
<dbReference type="SMART" id="SM00871">
    <property type="entry name" value="AraC_E_bind"/>
    <property type="match status" value="1"/>
</dbReference>
<dbReference type="InterPro" id="IPR018060">
    <property type="entry name" value="HTH_AraC"/>
</dbReference>
<dbReference type="EMBL" id="BLVP01000043">
    <property type="protein sequence ID" value="GFM38498.1"/>
    <property type="molecule type" value="Genomic_DNA"/>
</dbReference>
<dbReference type="InterPro" id="IPR010499">
    <property type="entry name" value="AraC_E-bd"/>
</dbReference>
<dbReference type="InterPro" id="IPR050908">
    <property type="entry name" value="SmbC-like"/>
</dbReference>
<reference evidence="6 7" key="1">
    <citation type="submission" date="2020-05" db="EMBL/GenBank/DDBJ databases">
        <title>Draft genome sequence of Desulfovibrio psychrotolerans JS1T.</title>
        <authorList>
            <person name="Ueno A."/>
            <person name="Tamazawa S."/>
            <person name="Tamamura S."/>
            <person name="Murakami T."/>
            <person name="Kiyama T."/>
            <person name="Inomata H."/>
            <person name="Amano Y."/>
            <person name="Miyakawa K."/>
            <person name="Tamaki H."/>
            <person name="Naganuma T."/>
            <person name="Kaneko K."/>
        </authorList>
    </citation>
    <scope>NUCLEOTIDE SEQUENCE [LARGE SCALE GENOMIC DNA]</scope>
    <source>
        <strain evidence="6 7">JS1</strain>
    </source>
</reference>
<dbReference type="InterPro" id="IPR029442">
    <property type="entry name" value="GyrI-like"/>
</dbReference>
<evidence type="ECO:0000256" key="3">
    <source>
        <dbReference type="ARBA" id="ARBA00023163"/>
    </source>
</evidence>
<evidence type="ECO:0000256" key="1">
    <source>
        <dbReference type="ARBA" id="ARBA00023015"/>
    </source>
</evidence>
<evidence type="ECO:0000259" key="5">
    <source>
        <dbReference type="PROSITE" id="PS01124"/>
    </source>
</evidence>
<proteinExistence type="predicted"/>
<evidence type="ECO:0000256" key="4">
    <source>
        <dbReference type="SAM" id="MobiDB-lite"/>
    </source>
</evidence>
<evidence type="ECO:0000313" key="7">
    <source>
        <dbReference type="Proteomes" id="UP000503820"/>
    </source>
</evidence>